<dbReference type="GO" id="GO:0000287">
    <property type="term" value="F:magnesium ion binding"/>
    <property type="evidence" value="ECO:0007669"/>
    <property type="project" value="InterPro"/>
</dbReference>
<dbReference type="EMBL" id="LC006089">
    <property type="protein sequence ID" value="BAS30549.1"/>
    <property type="molecule type" value="mRNA"/>
</dbReference>
<dbReference type="FunFam" id="1.50.10.130:FF:000001">
    <property type="entry name" value="Isoprene synthase, chloroplastic"/>
    <property type="match status" value="1"/>
</dbReference>
<dbReference type="InterPro" id="IPR034741">
    <property type="entry name" value="Terpene_cyclase-like_1_C"/>
</dbReference>
<dbReference type="SUPFAM" id="SSF48576">
    <property type="entry name" value="Terpenoid synthases"/>
    <property type="match status" value="1"/>
</dbReference>
<evidence type="ECO:0000313" key="7">
    <source>
        <dbReference type="EMBL" id="BAS30549.1"/>
    </source>
</evidence>
<evidence type="ECO:0000256" key="1">
    <source>
        <dbReference type="ARBA" id="ARBA00001946"/>
    </source>
</evidence>
<dbReference type="FunFam" id="1.10.600.10:FF:000007">
    <property type="entry name" value="Isoprene synthase, chloroplastic"/>
    <property type="match status" value="1"/>
</dbReference>
<dbReference type="GO" id="GO:0016102">
    <property type="term" value="P:diterpenoid biosynthetic process"/>
    <property type="evidence" value="ECO:0007669"/>
    <property type="project" value="InterPro"/>
</dbReference>
<dbReference type="SUPFAM" id="SSF48239">
    <property type="entry name" value="Terpenoid cyclases/Protein prenyltransferases"/>
    <property type="match status" value="1"/>
</dbReference>
<dbReference type="InterPro" id="IPR001906">
    <property type="entry name" value="Terpene_synth_N"/>
</dbReference>
<reference evidence="7" key="1">
    <citation type="journal article" date="2015" name="J. Plant Res.">
        <title>Molecular cloning and biochemical characterization of isoprene synthases from the tropical trees Ficus virgata, Ficus septica, and Casuarina equisetifolia.</title>
        <authorList>
            <person name="Oku H."/>
            <person name="Inafuku M."/>
            <person name="Ishikawa T."/>
            <person name="Takamine T."/>
            <person name="Ishmael M."/>
            <person name="Fukuta M."/>
        </authorList>
    </citation>
    <scope>NUCLEOTIDE SEQUENCE</scope>
</reference>
<dbReference type="Gene3D" id="1.10.600.10">
    <property type="entry name" value="Farnesyl Diphosphate Synthase"/>
    <property type="match status" value="1"/>
</dbReference>
<dbReference type="SFLD" id="SFLDG01604">
    <property type="entry name" value="Terpene_Cyclase_Like_1_C_Termi"/>
    <property type="match status" value="1"/>
</dbReference>
<evidence type="ECO:0000259" key="5">
    <source>
        <dbReference type="Pfam" id="PF01397"/>
    </source>
</evidence>
<dbReference type="Gene3D" id="1.50.10.130">
    <property type="entry name" value="Terpene synthase, N-terminal domain"/>
    <property type="match status" value="1"/>
</dbReference>
<accession>A0A0M5MSL0</accession>
<keyword evidence="2" id="KW-0479">Metal-binding</keyword>
<evidence type="ECO:0000256" key="4">
    <source>
        <dbReference type="ARBA" id="ARBA00023239"/>
    </source>
</evidence>
<dbReference type="SFLD" id="SFLDS00005">
    <property type="entry name" value="Isoprenoid_Synthase_Type_I"/>
    <property type="match status" value="1"/>
</dbReference>
<feature type="domain" description="Terpene synthase N-terminal" evidence="5">
    <location>
        <begin position="62"/>
        <end position="238"/>
    </location>
</feature>
<dbReference type="InterPro" id="IPR050148">
    <property type="entry name" value="Terpene_synthase-like"/>
</dbReference>
<dbReference type="InterPro" id="IPR008949">
    <property type="entry name" value="Isoprenoid_synthase_dom_sf"/>
</dbReference>
<dbReference type="Pfam" id="PF01397">
    <property type="entry name" value="Terpene_synth"/>
    <property type="match status" value="1"/>
</dbReference>
<proteinExistence type="evidence at transcript level"/>
<name>A0A0M5MSL0_CASEQ</name>
<evidence type="ECO:0000256" key="2">
    <source>
        <dbReference type="ARBA" id="ARBA00022723"/>
    </source>
</evidence>
<dbReference type="InterPro" id="IPR005630">
    <property type="entry name" value="Terpene_synthase_metal-bd"/>
</dbReference>
<dbReference type="SFLD" id="SFLDG01014">
    <property type="entry name" value="Terpene_Cyclase_Like_1_N-term"/>
    <property type="match status" value="1"/>
</dbReference>
<keyword evidence="3" id="KW-0460">Magnesium</keyword>
<dbReference type="Pfam" id="PF03936">
    <property type="entry name" value="Terpene_synth_C"/>
    <property type="match status" value="1"/>
</dbReference>
<gene>
    <name evidence="7" type="primary">IspS</name>
</gene>
<feature type="domain" description="Terpene synthase metal-binding" evidence="6">
    <location>
        <begin position="295"/>
        <end position="534"/>
    </location>
</feature>
<dbReference type="PANTHER" id="PTHR31225:SF9">
    <property type="entry name" value="TERPENE SYNTHASE 10"/>
    <property type="match status" value="1"/>
</dbReference>
<dbReference type="PANTHER" id="PTHR31225">
    <property type="entry name" value="OS04G0344100 PROTEIN-RELATED"/>
    <property type="match status" value="1"/>
</dbReference>
<dbReference type="SFLD" id="SFLDG01019">
    <property type="entry name" value="Terpene_Cyclase_Like_1_C_Termi"/>
    <property type="match status" value="1"/>
</dbReference>
<dbReference type="InterPro" id="IPR036965">
    <property type="entry name" value="Terpene_synth_N_sf"/>
</dbReference>
<evidence type="ECO:0000256" key="3">
    <source>
        <dbReference type="ARBA" id="ARBA00022842"/>
    </source>
</evidence>
<dbReference type="AlphaFoldDB" id="A0A0M5MSL0"/>
<dbReference type="GO" id="GO:0010333">
    <property type="term" value="F:terpene synthase activity"/>
    <property type="evidence" value="ECO:0007669"/>
    <property type="project" value="InterPro"/>
</dbReference>
<dbReference type="InterPro" id="IPR008930">
    <property type="entry name" value="Terpenoid_cyclase/PrenylTrfase"/>
</dbReference>
<keyword evidence="4" id="KW-0456">Lyase</keyword>
<evidence type="ECO:0000259" key="6">
    <source>
        <dbReference type="Pfam" id="PF03936"/>
    </source>
</evidence>
<dbReference type="InterPro" id="IPR044814">
    <property type="entry name" value="Terpene_cyclase_plant_C1"/>
</dbReference>
<organism evidence="7">
    <name type="scientific">Casuarina equisetifolia</name>
    <name type="common">Beach she-oak</name>
    <name type="synonym">Casuarina litorea</name>
    <dbReference type="NCBI Taxonomy" id="3523"/>
    <lineage>
        <taxon>Eukaryota</taxon>
        <taxon>Viridiplantae</taxon>
        <taxon>Streptophyta</taxon>
        <taxon>Embryophyta</taxon>
        <taxon>Tracheophyta</taxon>
        <taxon>Spermatophyta</taxon>
        <taxon>Magnoliopsida</taxon>
        <taxon>eudicotyledons</taxon>
        <taxon>Gunneridae</taxon>
        <taxon>Pentapetalae</taxon>
        <taxon>rosids</taxon>
        <taxon>fabids</taxon>
        <taxon>Fagales</taxon>
        <taxon>Casuarinaceae</taxon>
        <taxon>Casuarina</taxon>
    </lineage>
</organism>
<sequence>MELSLAASLANCNFTRLLPSKTSISLVASRRASIRPAVLCMAISETSTESVVRRSANFQPAIWHYDFIQSLRSDYTEESCSQRIDKLKGEVRMMLQKAVDPLERLELIDVLQRLGLSYHFDEEIQKILESIYDANYGGKIPSNKENIYATALEFRLLRQLGYGVPQEIFNSFRNEQGNFKASLCDDIKGILCLYEASFLLVEGETILEETRDFTTKQLKEYIKQSTDENLTDLVSHALEVPLHWRMLRLETRRFIDVYRSREDANPILLELATLDFNLVQTSHQEDVKEISRWWKNTGLGEKLSFARDRLMESFLWSAGVMFQPQYGYSRRIFTKIFALITILDDVYDVYGTLDELELFTNAIERWDTNTIDQLPYYMKICFLTLHNSINEIAYDILRERGVNVIPSLRKVWTDLCRSFLLEATWYHKKHTPTFEEYLQNAWVSVLGPSVLVHVYLSITNPITEETTRFLEEYPNIIRWSSTIFRLANDLETSEDEIERGDVSKSLQCYMHETGKSQEESRKYISSLIETTWKKMNKERAVGSSLFQTYVEIGINLARTAQCMYQHGDGLSVSDRETKDRIQSVLINPIPLR</sequence>
<dbReference type="CDD" id="cd00684">
    <property type="entry name" value="Terpene_cyclase_plant_C1"/>
    <property type="match status" value="1"/>
</dbReference>
<comment type="cofactor">
    <cofactor evidence="1">
        <name>Mg(2+)</name>
        <dbReference type="ChEBI" id="CHEBI:18420"/>
    </cofactor>
</comment>
<protein>
    <submittedName>
        <fullName evidence="7">Isoprene synthase</fullName>
    </submittedName>
</protein>